<keyword evidence="4" id="KW-1185">Reference proteome</keyword>
<feature type="signal peptide" evidence="2">
    <location>
        <begin position="1"/>
        <end position="20"/>
    </location>
</feature>
<dbReference type="EMBL" id="WSEK01000004">
    <property type="protein sequence ID" value="MVQ49463.1"/>
    <property type="molecule type" value="Genomic_DNA"/>
</dbReference>
<feature type="transmembrane region" description="Helical" evidence="1">
    <location>
        <begin position="315"/>
        <end position="334"/>
    </location>
</feature>
<name>A0A6L6XRT0_9ACTN</name>
<evidence type="ECO:0000313" key="4">
    <source>
        <dbReference type="Proteomes" id="UP000473525"/>
    </source>
</evidence>
<keyword evidence="1" id="KW-1133">Transmembrane helix</keyword>
<keyword evidence="2" id="KW-0732">Signal</keyword>
<comment type="caution">
    <text evidence="3">The sequence shown here is derived from an EMBL/GenBank/DDBJ whole genome shotgun (WGS) entry which is preliminary data.</text>
</comment>
<gene>
    <name evidence="3" type="ORF">GON03_09735</name>
</gene>
<evidence type="ECO:0000256" key="2">
    <source>
        <dbReference type="SAM" id="SignalP"/>
    </source>
</evidence>
<proteinExistence type="predicted"/>
<sequence>MSAAGLALVAGVALPGAAAAQSAESAESVGAPAARQCPKSHITYAKAGGETTQFGWLLAPGGTRDRDVLQYNVVGGTVICDSLVLSNSSEHAISVRLYSADAYNTNDGGFAFTGFKDTPKVVGTWIQLPFRRVTVPAGRAAEIPIVVRVPMNVSPGDTAGGVVAQDTKVREGPSVADANVRVGVRAGVGVRLYAQVAGLRHPELTVTRLKLDLSGGLWSRLLGVDSGKVSYQVTNTGNVILAPEATGEVTTRTSSITLPDHLLGETLPGSTAVVADPVHGLRWGSLIGRAQVKVTVSADGAAPVTVVASGWRVPWLSLVALTLLVALAVCLLLIRRRRRQAPAEDEPTAEELEPVGV</sequence>
<reference evidence="3 4" key="1">
    <citation type="submission" date="2019-12" db="EMBL/GenBank/DDBJ databases">
        <authorList>
            <person name="Huq M.A."/>
        </authorList>
    </citation>
    <scope>NUCLEOTIDE SEQUENCE [LARGE SCALE GENOMIC DNA]</scope>
    <source>
        <strain evidence="3 4">MAH-18</strain>
    </source>
</reference>
<keyword evidence="1" id="KW-0812">Transmembrane</keyword>
<feature type="chain" id="PRO_5038437893" description="DUF916 domain-containing protein" evidence="2">
    <location>
        <begin position="21"/>
        <end position="357"/>
    </location>
</feature>
<accession>A0A6L6XRT0</accession>
<evidence type="ECO:0008006" key="5">
    <source>
        <dbReference type="Google" id="ProtNLM"/>
    </source>
</evidence>
<dbReference type="RefSeq" id="WP_157342132.1">
    <property type="nucleotide sequence ID" value="NZ_WSEK01000004.1"/>
</dbReference>
<dbReference type="Proteomes" id="UP000473525">
    <property type="component" value="Unassembled WGS sequence"/>
</dbReference>
<dbReference type="AlphaFoldDB" id="A0A6L6XRT0"/>
<evidence type="ECO:0000256" key="1">
    <source>
        <dbReference type="SAM" id="Phobius"/>
    </source>
</evidence>
<evidence type="ECO:0000313" key="3">
    <source>
        <dbReference type="EMBL" id="MVQ49463.1"/>
    </source>
</evidence>
<organism evidence="3 4">
    <name type="scientific">Nocardioides agri</name>
    <dbReference type="NCBI Taxonomy" id="2682843"/>
    <lineage>
        <taxon>Bacteria</taxon>
        <taxon>Bacillati</taxon>
        <taxon>Actinomycetota</taxon>
        <taxon>Actinomycetes</taxon>
        <taxon>Propionibacteriales</taxon>
        <taxon>Nocardioidaceae</taxon>
        <taxon>Nocardioides</taxon>
    </lineage>
</organism>
<protein>
    <recommendedName>
        <fullName evidence="5">DUF916 domain-containing protein</fullName>
    </recommendedName>
</protein>
<keyword evidence="1" id="KW-0472">Membrane</keyword>